<dbReference type="AlphaFoldDB" id="A0AA36N8P8"/>
<dbReference type="EMBL" id="CAUJNA010002566">
    <property type="protein sequence ID" value="CAJ1393473.1"/>
    <property type="molecule type" value="Genomic_DNA"/>
</dbReference>
<keyword evidence="3" id="KW-1185">Reference proteome</keyword>
<evidence type="ECO:0000313" key="2">
    <source>
        <dbReference type="EMBL" id="CAJ1393473.1"/>
    </source>
</evidence>
<evidence type="ECO:0000313" key="3">
    <source>
        <dbReference type="Proteomes" id="UP001178507"/>
    </source>
</evidence>
<feature type="compositionally biased region" description="Polar residues" evidence="1">
    <location>
        <begin position="329"/>
        <end position="358"/>
    </location>
</feature>
<name>A0AA36N8P8_9DINO</name>
<accession>A0AA36N8P8</accession>
<feature type="region of interest" description="Disordered" evidence="1">
    <location>
        <begin position="1"/>
        <end position="21"/>
    </location>
</feature>
<feature type="compositionally biased region" description="Acidic residues" evidence="1">
    <location>
        <begin position="1"/>
        <end position="10"/>
    </location>
</feature>
<feature type="compositionally biased region" description="Basic and acidic residues" evidence="1">
    <location>
        <begin position="298"/>
        <end position="308"/>
    </location>
</feature>
<comment type="caution">
    <text evidence="2">The sequence shown here is derived from an EMBL/GenBank/DDBJ whole genome shotgun (WGS) entry which is preliminary data.</text>
</comment>
<proteinExistence type="predicted"/>
<reference evidence="2" key="1">
    <citation type="submission" date="2023-08" db="EMBL/GenBank/DDBJ databases">
        <authorList>
            <person name="Chen Y."/>
            <person name="Shah S."/>
            <person name="Dougan E. K."/>
            <person name="Thang M."/>
            <person name="Chan C."/>
        </authorList>
    </citation>
    <scope>NUCLEOTIDE SEQUENCE</scope>
</reference>
<protein>
    <submittedName>
        <fullName evidence="2">Uncharacterized protein</fullName>
    </submittedName>
</protein>
<sequence length="367" mass="42522">MDGEDDDELQPAEHDPYMVPEVRAKRRKLQIREAEPPAGNPSRQQRHLLMEEVAKPSRQRHVLMEEEMVKAPSQQRHVLMEEEMVKAPSRWQRHVLMEEEMVKAPSRWQRRVLMEEMAKAPGRRQRLMEEMAKDHVETVDRRQPRCRGGSLGGRMLPLMSGLLTTEALIMEVLNTELIMEVMSMEALILEVLNTELIMEVMSMEALILEVLNTELSMEVEIMEVRHDGETLIVAMRGIMEEVRSVLIRETLLVATRGVVLIMEAEPEEEWEDTWWAHVKDEEEEPADDSWWGNIKDEQETKEKPHDEAAAGGWSTWQSSWKSRRWDTDAWSSTDKAWSSPAQNTDKAWSSPAQNTDKAWSSPGHREG</sequence>
<feature type="non-terminal residue" evidence="2">
    <location>
        <position position="367"/>
    </location>
</feature>
<dbReference type="Proteomes" id="UP001178507">
    <property type="component" value="Unassembled WGS sequence"/>
</dbReference>
<evidence type="ECO:0000256" key="1">
    <source>
        <dbReference type="SAM" id="MobiDB-lite"/>
    </source>
</evidence>
<gene>
    <name evidence="2" type="ORF">EVOR1521_LOCUS18326</name>
</gene>
<feature type="region of interest" description="Disordered" evidence="1">
    <location>
        <begin position="298"/>
        <end position="367"/>
    </location>
</feature>
<organism evidence="2 3">
    <name type="scientific">Effrenium voratum</name>
    <dbReference type="NCBI Taxonomy" id="2562239"/>
    <lineage>
        <taxon>Eukaryota</taxon>
        <taxon>Sar</taxon>
        <taxon>Alveolata</taxon>
        <taxon>Dinophyceae</taxon>
        <taxon>Suessiales</taxon>
        <taxon>Symbiodiniaceae</taxon>
        <taxon>Effrenium</taxon>
    </lineage>
</organism>